<proteinExistence type="predicted"/>
<comment type="caution">
    <text evidence="3">The sequence shown here is derived from an EMBL/GenBank/DDBJ whole genome shotgun (WGS) entry which is preliminary data.</text>
</comment>
<feature type="chain" id="PRO_5041169070" evidence="1">
    <location>
        <begin position="21"/>
        <end position="177"/>
    </location>
</feature>
<dbReference type="Gene3D" id="1.20.144.10">
    <property type="entry name" value="Phosphatidic acid phosphatase type 2/haloperoxidase"/>
    <property type="match status" value="1"/>
</dbReference>
<feature type="domain" description="Phosphatidic acid phosphatase type 2/haloperoxidase" evidence="2">
    <location>
        <begin position="56"/>
        <end position="154"/>
    </location>
</feature>
<dbReference type="Pfam" id="PF01569">
    <property type="entry name" value="PAP2"/>
    <property type="match status" value="1"/>
</dbReference>
<evidence type="ECO:0000256" key="1">
    <source>
        <dbReference type="SAM" id="SignalP"/>
    </source>
</evidence>
<dbReference type="InterPro" id="IPR000326">
    <property type="entry name" value="PAP2/HPO"/>
</dbReference>
<dbReference type="EMBL" id="AAKDMM010000003">
    <property type="protein sequence ID" value="ECQ9105778.1"/>
    <property type="molecule type" value="Genomic_DNA"/>
</dbReference>
<keyword evidence="1" id="KW-0732">Signal</keyword>
<evidence type="ECO:0000313" key="4">
    <source>
        <dbReference type="EMBL" id="ECQ9105778.1"/>
    </source>
</evidence>
<reference evidence="3" key="1">
    <citation type="submission" date="2019-08" db="EMBL/GenBank/DDBJ databases">
        <authorList>
            <person name="Ashton P.M."/>
            <person name="Dallman T."/>
            <person name="Nair S."/>
            <person name="De Pinna E."/>
            <person name="Peters T."/>
            <person name="Grant K."/>
        </authorList>
    </citation>
    <scope>NUCLEOTIDE SEQUENCE</scope>
    <source>
        <strain evidence="5">228931</strain>
        <strain evidence="4">241882</strain>
        <strain evidence="3">241940</strain>
    </source>
</reference>
<evidence type="ECO:0000313" key="5">
    <source>
        <dbReference type="EMBL" id="ECR1613305.1"/>
    </source>
</evidence>
<gene>
    <name evidence="4" type="ORF">F0F31_02860</name>
    <name evidence="3" type="ORF">F0G84_03015</name>
    <name evidence="5" type="ORF">F0K10_00740</name>
</gene>
<evidence type="ECO:0000259" key="2">
    <source>
        <dbReference type="SMART" id="SM00014"/>
    </source>
</evidence>
<protein>
    <submittedName>
        <fullName evidence="3">Phosphatase PAP2 family protein</fullName>
    </submittedName>
</protein>
<dbReference type="SUPFAM" id="SSF48317">
    <property type="entry name" value="Acid phosphatase/Vanadium-dependent haloperoxidase"/>
    <property type="match status" value="1"/>
</dbReference>
<dbReference type="CDD" id="cd03394">
    <property type="entry name" value="PAP2_like_5"/>
    <property type="match status" value="1"/>
</dbReference>
<organism evidence="3">
    <name type="scientific">Campylobacter jejuni</name>
    <dbReference type="NCBI Taxonomy" id="197"/>
    <lineage>
        <taxon>Bacteria</taxon>
        <taxon>Pseudomonadati</taxon>
        <taxon>Campylobacterota</taxon>
        <taxon>Epsilonproteobacteria</taxon>
        <taxon>Campylobacterales</taxon>
        <taxon>Campylobacteraceae</taxon>
        <taxon>Campylobacter</taxon>
    </lineage>
</organism>
<accession>A0A5Y9K968</accession>
<dbReference type="RefSeq" id="WP_052308520.1">
    <property type="nucleotide sequence ID" value="NZ_CBDHTA010000004.1"/>
</dbReference>
<feature type="signal peptide" evidence="1">
    <location>
        <begin position="1"/>
        <end position="20"/>
    </location>
</feature>
<sequence length="177" mass="20006">MKIFNFFLIFVLFSNLSANIFDDKEQARKTGDIVQIAVPLYAFGLLFYNDDFKDGILPYALSFAATQGSVEILKRVVKEERPDGSDNLSFPSGHSAAAFWGATFIHKRYGFKQAIVPYILASYVGYSRVKADKHYTRDVVAGAAIAGLWNYFLVDRAPNIMLEPRSDGFFLRYAKNF</sequence>
<evidence type="ECO:0000313" key="3">
    <source>
        <dbReference type="EMBL" id="ECQ8878431.1"/>
    </source>
</evidence>
<dbReference type="AlphaFoldDB" id="A0A5Y9K968"/>
<dbReference type="SMART" id="SM00014">
    <property type="entry name" value="acidPPc"/>
    <property type="match status" value="1"/>
</dbReference>
<dbReference type="InterPro" id="IPR036938">
    <property type="entry name" value="PAP2/HPO_sf"/>
</dbReference>
<dbReference type="EMBL" id="AAKDJR010000007">
    <property type="protein sequence ID" value="ECQ8878431.1"/>
    <property type="molecule type" value="Genomic_DNA"/>
</dbReference>
<dbReference type="EMBL" id="AAKEOA010000001">
    <property type="protein sequence ID" value="ECR1613305.1"/>
    <property type="molecule type" value="Genomic_DNA"/>
</dbReference>
<name>A0A5Y9K968_CAMJU</name>